<evidence type="ECO:0000313" key="2">
    <source>
        <dbReference type="Proteomes" id="UP000559256"/>
    </source>
</evidence>
<proteinExistence type="predicted"/>
<dbReference type="AlphaFoldDB" id="A0A8H5CUP0"/>
<reference evidence="1 2" key="1">
    <citation type="journal article" date="2020" name="ISME J.">
        <title>Uncovering the hidden diversity of litter-decomposition mechanisms in mushroom-forming fungi.</title>
        <authorList>
            <person name="Floudas D."/>
            <person name="Bentzer J."/>
            <person name="Ahren D."/>
            <person name="Johansson T."/>
            <person name="Persson P."/>
            <person name="Tunlid A."/>
        </authorList>
    </citation>
    <scope>NUCLEOTIDE SEQUENCE [LARGE SCALE GENOMIC DNA]</scope>
    <source>
        <strain evidence="1 2">CBS 291.85</strain>
    </source>
</reference>
<evidence type="ECO:0000313" key="1">
    <source>
        <dbReference type="EMBL" id="KAF5348210.1"/>
    </source>
</evidence>
<keyword evidence="2" id="KW-1185">Reference proteome</keyword>
<name>A0A8H5CUP0_9AGAR</name>
<accession>A0A8H5CUP0</accession>
<protein>
    <submittedName>
        <fullName evidence="1">Uncharacterized protein</fullName>
    </submittedName>
</protein>
<gene>
    <name evidence="1" type="ORF">D9758_014647</name>
</gene>
<dbReference type="EMBL" id="JAACJM010000087">
    <property type="protein sequence ID" value="KAF5348210.1"/>
    <property type="molecule type" value="Genomic_DNA"/>
</dbReference>
<comment type="caution">
    <text evidence="1">The sequence shown here is derived from an EMBL/GenBank/DDBJ whole genome shotgun (WGS) entry which is preliminary data.</text>
</comment>
<dbReference type="Proteomes" id="UP000559256">
    <property type="component" value="Unassembled WGS sequence"/>
</dbReference>
<sequence length="90" mass="10409">MKHEEKALEDVRLCPAFDCLLPELLVSFVAGPGITNLFKLLDRYGNFYVLGAANVKLLVESRKVLKRRWVVLMDWTFAVVSNPPWIREYV</sequence>
<organism evidence="1 2">
    <name type="scientific">Tetrapyrgos nigripes</name>
    <dbReference type="NCBI Taxonomy" id="182062"/>
    <lineage>
        <taxon>Eukaryota</taxon>
        <taxon>Fungi</taxon>
        <taxon>Dikarya</taxon>
        <taxon>Basidiomycota</taxon>
        <taxon>Agaricomycotina</taxon>
        <taxon>Agaricomycetes</taxon>
        <taxon>Agaricomycetidae</taxon>
        <taxon>Agaricales</taxon>
        <taxon>Marasmiineae</taxon>
        <taxon>Marasmiaceae</taxon>
        <taxon>Tetrapyrgos</taxon>
    </lineage>
</organism>